<dbReference type="AlphaFoldDB" id="A0A8J9Y657"/>
<keyword evidence="1" id="KW-1133">Transmembrane helix</keyword>
<feature type="non-terminal residue" evidence="2">
    <location>
        <position position="248"/>
    </location>
</feature>
<keyword evidence="1" id="KW-0812">Transmembrane</keyword>
<organism evidence="2 3">
    <name type="scientific">Brenthis ino</name>
    <name type="common">lesser marbled fritillary</name>
    <dbReference type="NCBI Taxonomy" id="405034"/>
    <lineage>
        <taxon>Eukaryota</taxon>
        <taxon>Metazoa</taxon>
        <taxon>Ecdysozoa</taxon>
        <taxon>Arthropoda</taxon>
        <taxon>Hexapoda</taxon>
        <taxon>Insecta</taxon>
        <taxon>Pterygota</taxon>
        <taxon>Neoptera</taxon>
        <taxon>Endopterygota</taxon>
        <taxon>Lepidoptera</taxon>
        <taxon>Glossata</taxon>
        <taxon>Ditrysia</taxon>
        <taxon>Papilionoidea</taxon>
        <taxon>Nymphalidae</taxon>
        <taxon>Heliconiinae</taxon>
        <taxon>Argynnini</taxon>
        <taxon>Brenthis</taxon>
    </lineage>
</organism>
<keyword evidence="3" id="KW-1185">Reference proteome</keyword>
<evidence type="ECO:0000313" key="2">
    <source>
        <dbReference type="EMBL" id="CAH0720384.1"/>
    </source>
</evidence>
<dbReference type="EMBL" id="OV170222">
    <property type="protein sequence ID" value="CAH0720384.1"/>
    <property type="molecule type" value="Genomic_DNA"/>
</dbReference>
<reference evidence="2" key="1">
    <citation type="submission" date="2021-12" db="EMBL/GenBank/DDBJ databases">
        <authorList>
            <person name="Martin H S."/>
        </authorList>
    </citation>
    <scope>NUCLEOTIDE SEQUENCE</scope>
</reference>
<proteinExistence type="predicted"/>
<protein>
    <submittedName>
        <fullName evidence="2">Uncharacterized protein</fullName>
    </submittedName>
</protein>
<accession>A0A8J9Y657</accession>
<dbReference type="Proteomes" id="UP000838878">
    <property type="component" value="Chromosome 2"/>
</dbReference>
<name>A0A8J9Y657_9NEOP</name>
<evidence type="ECO:0000256" key="1">
    <source>
        <dbReference type="SAM" id="Phobius"/>
    </source>
</evidence>
<sequence length="248" mass="28589">MGDGCIELPIYSIYIIGAGYLLMIVAIIYLLCKIYYKKRNVYKTLESVTTNNNESDDHITSTTKQDLEGIFRQATYKYILKDVDERDNSTETIDTYDELSHNGDFKNHDKISQSKHRAVEMITNTNPNVVALISPEQMKQVVQKVLKKTKSSNSNLKTSECENEIIINEENVQKLSEKRFNNRKSASISDIYDVVRSPKPIRVKILSFDDSILLNKRKKSCIVIRDTCTGYDFPWSNRKTYENAHLIP</sequence>
<dbReference type="OrthoDB" id="6929732at2759"/>
<keyword evidence="1" id="KW-0472">Membrane</keyword>
<gene>
    <name evidence="2" type="ORF">BINO364_LOCUS6623</name>
</gene>
<evidence type="ECO:0000313" key="3">
    <source>
        <dbReference type="Proteomes" id="UP000838878"/>
    </source>
</evidence>
<feature type="transmembrane region" description="Helical" evidence="1">
    <location>
        <begin position="12"/>
        <end position="32"/>
    </location>
</feature>